<evidence type="ECO:0008006" key="4">
    <source>
        <dbReference type="Google" id="ProtNLM"/>
    </source>
</evidence>
<gene>
    <name evidence="2" type="ORF">A2927_01650</name>
</gene>
<evidence type="ECO:0000313" key="2">
    <source>
        <dbReference type="EMBL" id="OGY89803.1"/>
    </source>
</evidence>
<dbReference type="Proteomes" id="UP000178849">
    <property type="component" value="Unassembled WGS sequence"/>
</dbReference>
<comment type="caution">
    <text evidence="2">The sequence shown here is derived from an EMBL/GenBank/DDBJ whole genome shotgun (WGS) entry which is preliminary data.</text>
</comment>
<evidence type="ECO:0000256" key="1">
    <source>
        <dbReference type="SAM" id="SignalP"/>
    </source>
</evidence>
<proteinExistence type="predicted"/>
<accession>A0A1G2BKQ6</accession>
<feature type="chain" id="PRO_5009582095" description="Lipoprotein" evidence="1">
    <location>
        <begin position="25"/>
        <end position="211"/>
    </location>
</feature>
<dbReference type="EMBL" id="MHKL01000007">
    <property type="protein sequence ID" value="OGY89803.1"/>
    <property type="molecule type" value="Genomic_DNA"/>
</dbReference>
<feature type="signal peptide" evidence="1">
    <location>
        <begin position="1"/>
        <end position="24"/>
    </location>
</feature>
<protein>
    <recommendedName>
        <fullName evidence="4">Lipoprotein</fullName>
    </recommendedName>
</protein>
<dbReference type="STRING" id="1798550.A2927_01650"/>
<evidence type="ECO:0000313" key="3">
    <source>
        <dbReference type="Proteomes" id="UP000178849"/>
    </source>
</evidence>
<sequence length="211" mass="22818">MKAKIILAAFALIAVLLLSGCINPEDENGSSKTGNAALADANSDAGKYADKNAGIDANKIIGDGADSNSPAAQYIIKLKSEIIPAEGSDANFGLKFDINTFNALVKYRYSINISAAEQAILEDALNIVSPCCGAIVWKCDCAHDAAQKGLAKLMIKNYGITDANVIREKALEWQHYFFPRYFMEKELKEKIASGEIDKNVFDELPNQMGSC</sequence>
<organism evidence="2 3">
    <name type="scientific">Candidatus Komeilibacteria bacterium RIFCSPLOWO2_01_FULL_45_10</name>
    <dbReference type="NCBI Taxonomy" id="1798550"/>
    <lineage>
        <taxon>Bacteria</taxon>
        <taxon>Candidatus Komeiliibacteriota</taxon>
    </lineage>
</organism>
<name>A0A1G2BKQ6_9BACT</name>
<reference evidence="2 3" key="1">
    <citation type="journal article" date="2016" name="Nat. Commun.">
        <title>Thousands of microbial genomes shed light on interconnected biogeochemical processes in an aquifer system.</title>
        <authorList>
            <person name="Anantharaman K."/>
            <person name="Brown C.T."/>
            <person name="Hug L.A."/>
            <person name="Sharon I."/>
            <person name="Castelle C.J."/>
            <person name="Probst A.J."/>
            <person name="Thomas B.C."/>
            <person name="Singh A."/>
            <person name="Wilkins M.J."/>
            <person name="Karaoz U."/>
            <person name="Brodie E.L."/>
            <person name="Williams K.H."/>
            <person name="Hubbard S.S."/>
            <person name="Banfield J.F."/>
        </authorList>
    </citation>
    <scope>NUCLEOTIDE SEQUENCE [LARGE SCALE GENOMIC DNA]</scope>
</reference>
<dbReference type="PROSITE" id="PS51257">
    <property type="entry name" value="PROKAR_LIPOPROTEIN"/>
    <property type="match status" value="1"/>
</dbReference>
<keyword evidence="1" id="KW-0732">Signal</keyword>
<dbReference type="AlphaFoldDB" id="A0A1G2BKQ6"/>